<dbReference type="Proteomes" id="UP000494170">
    <property type="component" value="Unassembled WGS sequence"/>
</dbReference>
<evidence type="ECO:0000313" key="2">
    <source>
        <dbReference type="EMBL" id="VWB70604.1"/>
    </source>
</evidence>
<protein>
    <submittedName>
        <fullName evidence="2">Uncharacterized protein</fullName>
    </submittedName>
</protein>
<evidence type="ECO:0000313" key="3">
    <source>
        <dbReference type="Proteomes" id="UP000494170"/>
    </source>
</evidence>
<feature type="region of interest" description="Disordered" evidence="1">
    <location>
        <begin position="409"/>
        <end position="440"/>
    </location>
</feature>
<evidence type="ECO:0000256" key="1">
    <source>
        <dbReference type="SAM" id="MobiDB-lite"/>
    </source>
</evidence>
<dbReference type="RefSeq" id="WP_174941311.1">
    <property type="nucleotide sequence ID" value="NZ_CABVPY010000018.1"/>
</dbReference>
<feature type="compositionally biased region" description="Low complexity" evidence="1">
    <location>
        <begin position="411"/>
        <end position="440"/>
    </location>
</feature>
<dbReference type="AlphaFoldDB" id="A0A6P2LUK1"/>
<dbReference type="EMBL" id="CABVPY010000018">
    <property type="protein sequence ID" value="VWB70604.1"/>
    <property type="molecule type" value="Genomic_DNA"/>
</dbReference>
<reference evidence="2 3" key="1">
    <citation type="submission" date="2019-09" db="EMBL/GenBank/DDBJ databases">
        <authorList>
            <person name="Depoorter E."/>
        </authorList>
    </citation>
    <scope>NUCLEOTIDE SEQUENCE [LARGE SCALE GENOMIC DNA]</scope>
    <source>
        <strain evidence="2">LMG 6863</strain>
    </source>
</reference>
<proteinExistence type="predicted"/>
<sequence>MALDPNVALQVQPVQIQNPLTTYAQAAALQGAQRQNQLYDLAIQDKQREVDQAQALNAAFKAPGAMNADGTLNAGGIVGNVASSGYGAAVPALAKSLAETQSAQLAQQKASIDGSLQKLGAIGQVLNGVTDQASYDLARQWAASHLGPDSVASMPATYDPTLVANKQREALTVMQQLDQHSKAIDQQLAQQQFGETQRHNVATEGIETRAQNMRALDYDAKNGVVVNKLTGQTTPVLGADGKPISSSIGNLSGEQSNAVAFGARALDAQNMLRQLEAAGTTNGGRFSTGLSSIPVIGGALGGIVNSTATLPWGLGGLAQSTIAPSDQQQSYDQAKRNFISAVLRKESGAAIADSEFVNEDKKYFPQSGDTPATIEQKARARDLAIEAMKAQAGPGASLIPSIVANANQDYASQPRPGAPASQQQPAAQQSTAAAGAAPDAALAELRRRAAANPQLAARLKAMGY</sequence>
<accession>A0A6P2LUK1</accession>
<name>A0A6P2LUK1_BURL3</name>
<organism evidence="2 3">
    <name type="scientific">Burkholderia lata (strain ATCC 17760 / DSM 23089 / LMG 22485 / NCIMB 9086 / R18194 / 383)</name>
    <dbReference type="NCBI Taxonomy" id="482957"/>
    <lineage>
        <taxon>Bacteria</taxon>
        <taxon>Pseudomonadati</taxon>
        <taxon>Pseudomonadota</taxon>
        <taxon>Betaproteobacteria</taxon>
        <taxon>Burkholderiales</taxon>
        <taxon>Burkholderiaceae</taxon>
        <taxon>Burkholderia</taxon>
        <taxon>Burkholderia cepacia complex</taxon>
    </lineage>
</organism>
<gene>
    <name evidence="2" type="ORF">BLA6863_03311</name>
</gene>